<name>A0A1H9YHM2_9GAMM</name>
<organism evidence="3 4">
    <name type="scientific">Marinobacter segnicrescens</name>
    <dbReference type="NCBI Taxonomy" id="430453"/>
    <lineage>
        <taxon>Bacteria</taxon>
        <taxon>Pseudomonadati</taxon>
        <taxon>Pseudomonadota</taxon>
        <taxon>Gammaproteobacteria</taxon>
        <taxon>Pseudomonadales</taxon>
        <taxon>Marinobacteraceae</taxon>
        <taxon>Marinobacter</taxon>
    </lineage>
</organism>
<dbReference type="Pfam" id="PF03061">
    <property type="entry name" value="4HBT"/>
    <property type="match status" value="1"/>
</dbReference>
<dbReference type="RefSeq" id="WP_091848341.1">
    <property type="nucleotide sequence ID" value="NZ_FOHZ01000001.1"/>
</dbReference>
<keyword evidence="4" id="KW-1185">Reference proteome</keyword>
<dbReference type="OrthoDB" id="5290048at2"/>
<dbReference type="SUPFAM" id="SSF54637">
    <property type="entry name" value="Thioesterase/thiol ester dehydrase-isomerase"/>
    <property type="match status" value="1"/>
</dbReference>
<dbReference type="NCBIfam" id="TIGR00369">
    <property type="entry name" value="unchar_dom_1"/>
    <property type="match status" value="1"/>
</dbReference>
<dbReference type="GO" id="GO:0016289">
    <property type="term" value="F:acyl-CoA hydrolase activity"/>
    <property type="evidence" value="ECO:0007669"/>
    <property type="project" value="UniProtKB-ARBA"/>
</dbReference>
<dbReference type="AlphaFoldDB" id="A0A1H9YHM2"/>
<dbReference type="PANTHER" id="PTHR42856">
    <property type="entry name" value="ACYL-COENZYME A THIOESTERASE PAAI"/>
    <property type="match status" value="1"/>
</dbReference>
<sequence length="136" mass="14796">MMKHPFPDLIDMVMDESEPGWSVNSIQIGEKHMNTNNVAHGAVLFALADTGMGSALFPTLDEGQVCATIEIKMTYFKPVFAGKVVCRTEMINRGKTIANLESRLYVDDVLVAQANGNYAIFRIKSGNGNPSQGKSA</sequence>
<evidence type="ECO:0000256" key="1">
    <source>
        <dbReference type="ARBA" id="ARBA00022801"/>
    </source>
</evidence>
<protein>
    <submittedName>
        <fullName evidence="3">Acyl-CoA thioesterase</fullName>
    </submittedName>
</protein>
<dbReference type="Gene3D" id="3.10.129.10">
    <property type="entry name" value="Hotdog Thioesterase"/>
    <property type="match status" value="1"/>
</dbReference>
<dbReference type="PANTHER" id="PTHR42856:SF1">
    <property type="entry name" value="ACYL-COENZYME A THIOESTERASE PAAI"/>
    <property type="match status" value="1"/>
</dbReference>
<evidence type="ECO:0000313" key="4">
    <source>
        <dbReference type="Proteomes" id="UP000198762"/>
    </source>
</evidence>
<feature type="domain" description="Thioesterase" evidence="2">
    <location>
        <begin position="37"/>
        <end position="108"/>
    </location>
</feature>
<dbReference type="InterPro" id="IPR052723">
    <property type="entry name" value="Acyl-CoA_thioesterase_PaaI"/>
</dbReference>
<dbReference type="CDD" id="cd03443">
    <property type="entry name" value="PaaI_thioesterase"/>
    <property type="match status" value="1"/>
</dbReference>
<reference evidence="4" key="1">
    <citation type="submission" date="2016-10" db="EMBL/GenBank/DDBJ databases">
        <authorList>
            <person name="Varghese N."/>
            <person name="Submissions S."/>
        </authorList>
    </citation>
    <scope>NUCLEOTIDE SEQUENCE [LARGE SCALE GENOMIC DNA]</scope>
    <source>
        <strain evidence="4">CGMCC 1.6489</strain>
    </source>
</reference>
<dbReference type="InterPro" id="IPR003736">
    <property type="entry name" value="PAAI_dom"/>
</dbReference>
<keyword evidence="1" id="KW-0378">Hydrolase</keyword>
<accession>A0A1H9YHM2</accession>
<proteinExistence type="predicted"/>
<dbReference type="Proteomes" id="UP000198762">
    <property type="component" value="Unassembled WGS sequence"/>
</dbReference>
<dbReference type="InterPro" id="IPR029069">
    <property type="entry name" value="HotDog_dom_sf"/>
</dbReference>
<dbReference type="InterPro" id="IPR006683">
    <property type="entry name" value="Thioestr_dom"/>
</dbReference>
<gene>
    <name evidence="3" type="ORF">SAMN04487962_101173</name>
</gene>
<dbReference type="STRING" id="430453.SAMN04487962_101173"/>
<evidence type="ECO:0000313" key="3">
    <source>
        <dbReference type="EMBL" id="SES68549.1"/>
    </source>
</evidence>
<evidence type="ECO:0000259" key="2">
    <source>
        <dbReference type="Pfam" id="PF03061"/>
    </source>
</evidence>
<dbReference type="EMBL" id="FOHZ01000001">
    <property type="protein sequence ID" value="SES68549.1"/>
    <property type="molecule type" value="Genomic_DNA"/>
</dbReference>